<dbReference type="Proteomes" id="UP000480178">
    <property type="component" value="Chromosome"/>
</dbReference>
<feature type="transmembrane region" description="Helical" evidence="1">
    <location>
        <begin position="65"/>
        <end position="84"/>
    </location>
</feature>
<feature type="transmembrane region" description="Helical" evidence="1">
    <location>
        <begin position="230"/>
        <end position="252"/>
    </location>
</feature>
<accession>A0A6C0GMB8</accession>
<dbReference type="RefSeq" id="WP_162444757.1">
    <property type="nucleotide sequence ID" value="NZ_CP048222.1"/>
</dbReference>
<dbReference type="CDD" id="cd03506">
    <property type="entry name" value="Delta6-FADS-like"/>
    <property type="match status" value="1"/>
</dbReference>
<dbReference type="Pfam" id="PF00487">
    <property type="entry name" value="FA_desaturase"/>
    <property type="match status" value="1"/>
</dbReference>
<feature type="domain" description="Fatty acid desaturase" evidence="2">
    <location>
        <begin position="67"/>
        <end position="338"/>
    </location>
</feature>
<evidence type="ECO:0000313" key="3">
    <source>
        <dbReference type="EMBL" id="QHT68752.1"/>
    </source>
</evidence>
<dbReference type="InterPro" id="IPR005804">
    <property type="entry name" value="FA_desaturase_dom"/>
</dbReference>
<dbReference type="GO" id="GO:0016717">
    <property type="term" value="F:oxidoreductase activity, acting on paired donors, with oxidation of a pair of donors resulting in the reduction of molecular oxygen to two molecules of water"/>
    <property type="evidence" value="ECO:0007669"/>
    <property type="project" value="TreeGrafter"/>
</dbReference>
<feature type="transmembrane region" description="Helical" evidence="1">
    <location>
        <begin position="38"/>
        <end position="59"/>
    </location>
</feature>
<proteinExistence type="predicted"/>
<evidence type="ECO:0000259" key="2">
    <source>
        <dbReference type="Pfam" id="PF00487"/>
    </source>
</evidence>
<keyword evidence="1" id="KW-0472">Membrane</keyword>
<evidence type="ECO:0000256" key="1">
    <source>
        <dbReference type="SAM" id="Phobius"/>
    </source>
</evidence>
<sequence>MTQKIRFVDTGKSEFFATVRKRVDAYFKENNISKNANAAMWAKTTFFLGGLVIIYALIISNQFSPLVMLGLAVLLGMFAAFIGFNVCHDAIHGSFSANPKVNKVLSLVFNVIGANAYVWSITHNVVHHTYTNIPGHDEDIEVAPGLIRLSPDEKVTWMQQYQHLYAFLLYGLASLSWVFRKDFKKFYQKRIGQYDNSTHPKGEVFNLFFFKGVYYVLFLIIPLIVLDITWWQFLIGFVAMHLAEGLVLGLVFQLAHVVEGTEFPSPDEEGNIEEAWAVVQMRTTANFARKSWLANFLCGGLNFQIEHHLFPRICHIHYRPVSEIVKKTAEEFGLPYIESETFGGAIASHYKMLRKFGKEAYQESILSRKNAAMVANLNV</sequence>
<dbReference type="EMBL" id="CP048222">
    <property type="protein sequence ID" value="QHT68752.1"/>
    <property type="molecule type" value="Genomic_DNA"/>
</dbReference>
<feature type="transmembrane region" description="Helical" evidence="1">
    <location>
        <begin position="104"/>
        <end position="122"/>
    </location>
</feature>
<dbReference type="PIRSF" id="PIRSF015921">
    <property type="entry name" value="FA_sphinglp_des"/>
    <property type="match status" value="1"/>
</dbReference>
<dbReference type="PANTHER" id="PTHR19353:SF19">
    <property type="entry name" value="DELTA(5) FATTY ACID DESATURASE C-RELATED"/>
    <property type="match status" value="1"/>
</dbReference>
<dbReference type="InterPro" id="IPR012171">
    <property type="entry name" value="Fatty_acid_desaturase"/>
</dbReference>
<protein>
    <submittedName>
        <fullName evidence="3">Acyl-CoA desaturase</fullName>
    </submittedName>
</protein>
<keyword evidence="1" id="KW-0812">Transmembrane</keyword>
<keyword evidence="4" id="KW-1185">Reference proteome</keyword>
<dbReference type="GO" id="GO:0008610">
    <property type="term" value="P:lipid biosynthetic process"/>
    <property type="evidence" value="ECO:0007669"/>
    <property type="project" value="UniProtKB-ARBA"/>
</dbReference>
<name>A0A6C0GMB8_9BACT</name>
<dbReference type="AlphaFoldDB" id="A0A6C0GMB8"/>
<evidence type="ECO:0000313" key="4">
    <source>
        <dbReference type="Proteomes" id="UP000480178"/>
    </source>
</evidence>
<reference evidence="3 4" key="1">
    <citation type="submission" date="2020-01" db="EMBL/GenBank/DDBJ databases">
        <authorList>
            <person name="Kim M.K."/>
        </authorList>
    </citation>
    <scope>NUCLEOTIDE SEQUENCE [LARGE SCALE GENOMIC DNA]</scope>
    <source>
        <strain evidence="3 4">172606-1</strain>
    </source>
</reference>
<organism evidence="3 4">
    <name type="scientific">Rhodocytophaga rosea</name>
    <dbReference type="NCBI Taxonomy" id="2704465"/>
    <lineage>
        <taxon>Bacteria</taxon>
        <taxon>Pseudomonadati</taxon>
        <taxon>Bacteroidota</taxon>
        <taxon>Cytophagia</taxon>
        <taxon>Cytophagales</taxon>
        <taxon>Rhodocytophagaceae</taxon>
        <taxon>Rhodocytophaga</taxon>
    </lineage>
</organism>
<keyword evidence="1" id="KW-1133">Transmembrane helix</keyword>
<dbReference type="GO" id="GO:0016020">
    <property type="term" value="C:membrane"/>
    <property type="evidence" value="ECO:0007669"/>
    <property type="project" value="TreeGrafter"/>
</dbReference>
<feature type="transmembrane region" description="Helical" evidence="1">
    <location>
        <begin position="204"/>
        <end position="224"/>
    </location>
</feature>
<feature type="transmembrane region" description="Helical" evidence="1">
    <location>
        <begin position="164"/>
        <end position="183"/>
    </location>
</feature>
<gene>
    <name evidence="3" type="ORF">GXP67_19925</name>
</gene>
<dbReference type="KEGG" id="rhoz:GXP67_19925"/>
<dbReference type="PANTHER" id="PTHR19353">
    <property type="entry name" value="FATTY ACID DESATURASE 2"/>
    <property type="match status" value="1"/>
</dbReference>